<comment type="caution">
    <text evidence="3">The sequence shown here is derived from an EMBL/GenBank/DDBJ whole genome shotgun (WGS) entry which is preliminary data.</text>
</comment>
<keyword evidence="4" id="KW-1185">Reference proteome</keyword>
<accession>A0ABS6RYV7</accession>
<dbReference type="RefSeq" id="WP_218252236.1">
    <property type="nucleotide sequence ID" value="NZ_JABXWD010000127.1"/>
</dbReference>
<name>A0ABS6RYV7_9BACT</name>
<organism evidence="3 4">
    <name type="scientific">Candidatus Magnetobacterium casense</name>
    <dbReference type="NCBI Taxonomy" id="1455061"/>
    <lineage>
        <taxon>Bacteria</taxon>
        <taxon>Pseudomonadati</taxon>
        <taxon>Nitrospirota</taxon>
        <taxon>Thermodesulfovibrionia</taxon>
        <taxon>Thermodesulfovibrionales</taxon>
        <taxon>Candidatus Magnetobacteriaceae</taxon>
        <taxon>Candidatus Magnetobacterium</taxon>
    </lineage>
</organism>
<dbReference type="PANTHER" id="PTHR46401:SF2">
    <property type="entry name" value="GLYCOSYLTRANSFERASE WBBK-RELATED"/>
    <property type="match status" value="1"/>
</dbReference>
<dbReference type="CDD" id="cd03801">
    <property type="entry name" value="GT4_PimA-like"/>
    <property type="match status" value="1"/>
</dbReference>
<dbReference type="InterPro" id="IPR028098">
    <property type="entry name" value="Glyco_trans_4-like_N"/>
</dbReference>
<evidence type="ECO:0000313" key="3">
    <source>
        <dbReference type="EMBL" id="MBV6341602.1"/>
    </source>
</evidence>
<sequence>MLKCYLMKILQIIYESTDSPFGFGGAGIRAYEIYRRLMNRHEVTLLCMKYPGARDGYHEGLRHVFVGIQSAHLTASVFAYTLKAMLYVIRHGGDFDVIVENFLPSTPFFARYLTSTPVILQVQGIMEKHAILKFNPLYSVPMYGVEQFYPGLYDRLIFVSEVTMAKVTSRMNKKHPNCIVIPNGTDLELLNTAEDNRSDKEAGDNDYILFFSRIDTYTKGLDLLMRAFEEISPRYPTLRLILAGHETDPVARLCKDLSPSVRQKVTYAGFVGGDEKRRLLSGARLFVLPSRHESSPISIIEAAACGKAIVVSDIGELAFVQRHRMGLSFRSGDHKALSAVVSRLLDDTSLRLSLGAAARDYAQTLLWDNIALTFEDYLASVIAS</sequence>
<dbReference type="EMBL" id="JABXWD010000127">
    <property type="protein sequence ID" value="MBV6341602.1"/>
    <property type="molecule type" value="Genomic_DNA"/>
</dbReference>
<keyword evidence="1" id="KW-0808">Transferase</keyword>
<evidence type="ECO:0000259" key="2">
    <source>
        <dbReference type="Pfam" id="PF13439"/>
    </source>
</evidence>
<dbReference type="Pfam" id="PF13692">
    <property type="entry name" value="Glyco_trans_1_4"/>
    <property type="match status" value="1"/>
</dbReference>
<dbReference type="Proteomes" id="UP001196980">
    <property type="component" value="Unassembled WGS sequence"/>
</dbReference>
<evidence type="ECO:0000256" key="1">
    <source>
        <dbReference type="ARBA" id="ARBA00022679"/>
    </source>
</evidence>
<evidence type="ECO:0000313" key="4">
    <source>
        <dbReference type="Proteomes" id="UP001196980"/>
    </source>
</evidence>
<dbReference type="Pfam" id="PF13439">
    <property type="entry name" value="Glyco_transf_4"/>
    <property type="match status" value="1"/>
</dbReference>
<proteinExistence type="predicted"/>
<gene>
    <name evidence="3" type="ORF">HWQ67_08390</name>
</gene>
<dbReference type="PANTHER" id="PTHR46401">
    <property type="entry name" value="GLYCOSYLTRANSFERASE WBBK-RELATED"/>
    <property type="match status" value="1"/>
</dbReference>
<feature type="domain" description="Glycosyltransferase subfamily 4-like N-terminal" evidence="2">
    <location>
        <begin position="23"/>
        <end position="188"/>
    </location>
</feature>
<protein>
    <submittedName>
        <fullName evidence="3">Glycosyltransferase family 4 protein</fullName>
    </submittedName>
</protein>
<reference evidence="3 4" key="1">
    <citation type="journal article" date="2020" name="J Geophys Res Biogeosci">
        <title>Magnetotaxis as an Adaptation to Enable Bacterial Shuttling of Microbial Sulfur and Sulfur Cycling Across Aquatic Oxic#Anoxic Interfaces.</title>
        <authorList>
            <person name="Li J."/>
            <person name="Liu P."/>
            <person name="Wang J."/>
            <person name="Roberts A.P."/>
            <person name="Pan Y."/>
        </authorList>
    </citation>
    <scope>NUCLEOTIDE SEQUENCE [LARGE SCALE GENOMIC DNA]</scope>
    <source>
        <strain evidence="3 4">MYR-1_YQ</strain>
    </source>
</reference>